<proteinExistence type="predicted"/>
<reference evidence="2 3" key="1">
    <citation type="submission" date="2020-11" db="EMBL/GenBank/DDBJ databases">
        <title>Kefir isolates.</title>
        <authorList>
            <person name="Marcisauskas S."/>
            <person name="Kim Y."/>
            <person name="Blasche S."/>
        </authorList>
    </citation>
    <scope>NUCLEOTIDE SEQUENCE [LARGE SCALE GENOMIC DNA]</scope>
    <source>
        <strain evidence="2 3">OG2</strain>
    </source>
</reference>
<dbReference type="OrthoDB" id="412109at2759"/>
<dbReference type="EMBL" id="PUHR01000097">
    <property type="protein sequence ID" value="KAG0667456.1"/>
    <property type="molecule type" value="Genomic_DNA"/>
</dbReference>
<comment type="caution">
    <text evidence="2">The sequence shown here is derived from an EMBL/GenBank/DDBJ whole genome shotgun (WGS) entry which is preliminary data.</text>
</comment>
<keyword evidence="3" id="KW-1185">Reference proteome</keyword>
<dbReference type="AlphaFoldDB" id="A0A9P6W9Y2"/>
<sequence length="267" mass="31439">MPLETYNDSLSNDYMSDSSSDDIFYHKVTLKKPPKNDIAKKNNTKLTKTNGCNNNSKNGKDTKEFTLKYINHESKISNNNKRIRMSSLPSDTTTKKKRDKFRNAKFYETGDSISGYKFVTDEPPPLKKQNKTGKRNTIDIDPFQFDRPDGVKKYNYKQNPSTETLITEYWNNNKNKKREDMYIPIIINGSDTFIKLCQPIKIEDITSENVFRFYEYSEQVMDYSIQQMLKEDRIKWHPDKLLDNENKIVVTRLFQIINDLWQSQTSS</sequence>
<evidence type="ECO:0000313" key="3">
    <source>
        <dbReference type="Proteomes" id="UP000750334"/>
    </source>
</evidence>
<feature type="compositionally biased region" description="Low complexity" evidence="1">
    <location>
        <begin position="44"/>
        <end position="55"/>
    </location>
</feature>
<accession>A0A9P6W9Y2</accession>
<gene>
    <name evidence="2" type="ORF">C6P45_005474</name>
</gene>
<dbReference type="Proteomes" id="UP000750334">
    <property type="component" value="Unassembled WGS sequence"/>
</dbReference>
<feature type="region of interest" description="Disordered" evidence="1">
    <location>
        <begin position="34"/>
        <end position="59"/>
    </location>
</feature>
<organism evidence="2 3">
    <name type="scientific">Maudiozyma exigua</name>
    <name type="common">Yeast</name>
    <name type="synonym">Kazachstania exigua</name>
    <dbReference type="NCBI Taxonomy" id="34358"/>
    <lineage>
        <taxon>Eukaryota</taxon>
        <taxon>Fungi</taxon>
        <taxon>Dikarya</taxon>
        <taxon>Ascomycota</taxon>
        <taxon>Saccharomycotina</taxon>
        <taxon>Saccharomycetes</taxon>
        <taxon>Saccharomycetales</taxon>
        <taxon>Saccharomycetaceae</taxon>
        <taxon>Maudiozyma</taxon>
    </lineage>
</organism>
<name>A0A9P6W9Y2_MAUEX</name>
<protein>
    <recommendedName>
        <fullName evidence="4">J domain-containing protein</fullName>
    </recommendedName>
</protein>
<feature type="region of interest" description="Disordered" evidence="1">
    <location>
        <begin position="118"/>
        <end position="142"/>
    </location>
</feature>
<evidence type="ECO:0000313" key="2">
    <source>
        <dbReference type="EMBL" id="KAG0667456.1"/>
    </source>
</evidence>
<evidence type="ECO:0000256" key="1">
    <source>
        <dbReference type="SAM" id="MobiDB-lite"/>
    </source>
</evidence>
<evidence type="ECO:0008006" key="4">
    <source>
        <dbReference type="Google" id="ProtNLM"/>
    </source>
</evidence>